<organism evidence="2 3">
    <name type="scientific">Elliptochloris bilobata</name>
    <dbReference type="NCBI Taxonomy" id="381761"/>
    <lineage>
        <taxon>Eukaryota</taxon>
        <taxon>Viridiplantae</taxon>
        <taxon>Chlorophyta</taxon>
        <taxon>core chlorophytes</taxon>
        <taxon>Trebouxiophyceae</taxon>
        <taxon>Trebouxiophyceae incertae sedis</taxon>
        <taxon>Elliptochloris clade</taxon>
        <taxon>Elliptochloris</taxon>
    </lineage>
</organism>
<dbReference type="Proteomes" id="UP001445335">
    <property type="component" value="Unassembled WGS sequence"/>
</dbReference>
<dbReference type="EMBL" id="JALJOU010000003">
    <property type="protein sequence ID" value="KAK9845390.1"/>
    <property type="molecule type" value="Genomic_DNA"/>
</dbReference>
<feature type="compositionally biased region" description="Pro residues" evidence="1">
    <location>
        <begin position="72"/>
        <end position="84"/>
    </location>
</feature>
<evidence type="ECO:0000256" key="1">
    <source>
        <dbReference type="SAM" id="MobiDB-lite"/>
    </source>
</evidence>
<evidence type="ECO:0000313" key="3">
    <source>
        <dbReference type="Proteomes" id="UP001445335"/>
    </source>
</evidence>
<name>A0AAW1SHS1_9CHLO</name>
<reference evidence="2 3" key="1">
    <citation type="journal article" date="2024" name="Nat. Commun.">
        <title>Phylogenomics reveals the evolutionary origins of lichenization in chlorophyte algae.</title>
        <authorList>
            <person name="Puginier C."/>
            <person name="Libourel C."/>
            <person name="Otte J."/>
            <person name="Skaloud P."/>
            <person name="Haon M."/>
            <person name="Grisel S."/>
            <person name="Petersen M."/>
            <person name="Berrin J.G."/>
            <person name="Delaux P.M."/>
            <person name="Dal Grande F."/>
            <person name="Keller J."/>
        </authorList>
    </citation>
    <scope>NUCLEOTIDE SEQUENCE [LARGE SCALE GENOMIC DNA]</scope>
    <source>
        <strain evidence="2 3">SAG 245.80</strain>
    </source>
</reference>
<comment type="caution">
    <text evidence="2">The sequence shown here is derived from an EMBL/GenBank/DDBJ whole genome shotgun (WGS) entry which is preliminary data.</text>
</comment>
<feature type="region of interest" description="Disordered" evidence="1">
    <location>
        <begin position="124"/>
        <end position="152"/>
    </location>
</feature>
<sequence length="164" mass="16892">MNADVLSLDDESEENWLVATPTSEHSSSVFSVMSEEREARAAASAKAQKRPSRLEVPGTTPRTSVEWREGGGPPPEPPTDPPEGPLAELERGWVGALDESAHLEPDGAQRPGGEAMVASAEGAVAGDDKGAAAEGGAKTCEPAAEGTQPPPKRAAAKCACCAFM</sequence>
<protein>
    <submittedName>
        <fullName evidence="2">Uncharacterized protein</fullName>
    </submittedName>
</protein>
<keyword evidence="3" id="KW-1185">Reference proteome</keyword>
<evidence type="ECO:0000313" key="2">
    <source>
        <dbReference type="EMBL" id="KAK9845390.1"/>
    </source>
</evidence>
<accession>A0AAW1SHS1</accession>
<proteinExistence type="predicted"/>
<dbReference type="AlphaFoldDB" id="A0AAW1SHS1"/>
<feature type="region of interest" description="Disordered" evidence="1">
    <location>
        <begin position="1"/>
        <end position="86"/>
    </location>
</feature>
<feature type="compositionally biased region" description="Low complexity" evidence="1">
    <location>
        <begin position="23"/>
        <end position="33"/>
    </location>
</feature>
<gene>
    <name evidence="2" type="ORF">WJX81_005395</name>
</gene>